<accession>A0A239EQX8</accession>
<organism evidence="1 2">
    <name type="scientific">Belliella buryatensis</name>
    <dbReference type="NCBI Taxonomy" id="1500549"/>
    <lineage>
        <taxon>Bacteria</taxon>
        <taxon>Pseudomonadati</taxon>
        <taxon>Bacteroidota</taxon>
        <taxon>Cytophagia</taxon>
        <taxon>Cytophagales</taxon>
        <taxon>Cyclobacteriaceae</taxon>
        <taxon>Belliella</taxon>
    </lineage>
</organism>
<dbReference type="AlphaFoldDB" id="A0A239EQX8"/>
<dbReference type="EMBL" id="FZOK01000010">
    <property type="protein sequence ID" value="SNS47160.1"/>
    <property type="molecule type" value="Genomic_DNA"/>
</dbReference>
<gene>
    <name evidence="1" type="ORF">SAMN06295967_11082</name>
</gene>
<dbReference type="RefSeq" id="WP_089241032.1">
    <property type="nucleotide sequence ID" value="NZ_FZOK01000010.1"/>
</dbReference>
<sequence length="176" mass="19736">MKTTLPLLLIIFTLFSCIQNPGEQPQGLNHRYSIEITGAPYTQSFSGEIPNLELITILVINNQQTNQSRAEIRIDTDDYTIDFNLAFNQTEILPLGRITGNMFSTSNIKVLLKNNDNVTLDSFEGSFTVSNVQITQLDFDRGLLTGNFNFTGRMAVMNQNQEDEILLAGQLILSEL</sequence>
<dbReference type="PROSITE" id="PS51257">
    <property type="entry name" value="PROKAR_LIPOPROTEIN"/>
    <property type="match status" value="1"/>
</dbReference>
<evidence type="ECO:0000313" key="2">
    <source>
        <dbReference type="Proteomes" id="UP000198480"/>
    </source>
</evidence>
<reference evidence="2" key="1">
    <citation type="submission" date="2017-06" db="EMBL/GenBank/DDBJ databases">
        <authorList>
            <person name="Varghese N."/>
            <person name="Submissions S."/>
        </authorList>
    </citation>
    <scope>NUCLEOTIDE SEQUENCE [LARGE SCALE GENOMIC DNA]</scope>
    <source>
        <strain evidence="2">5C</strain>
    </source>
</reference>
<proteinExistence type="predicted"/>
<keyword evidence="2" id="KW-1185">Reference proteome</keyword>
<evidence type="ECO:0000313" key="1">
    <source>
        <dbReference type="EMBL" id="SNS47160.1"/>
    </source>
</evidence>
<protein>
    <submittedName>
        <fullName evidence="1">Uncharacterized protein</fullName>
    </submittedName>
</protein>
<name>A0A239EQX8_9BACT</name>
<dbReference type="Proteomes" id="UP000198480">
    <property type="component" value="Unassembled WGS sequence"/>
</dbReference>